<feature type="coiled-coil region" evidence="14">
    <location>
        <begin position="465"/>
        <end position="492"/>
    </location>
</feature>
<evidence type="ECO:0000256" key="2">
    <source>
        <dbReference type="ARBA" id="ARBA00004413"/>
    </source>
</evidence>
<evidence type="ECO:0000259" key="17">
    <source>
        <dbReference type="Pfam" id="PF02910"/>
    </source>
</evidence>
<evidence type="ECO:0000256" key="15">
    <source>
        <dbReference type="SAM" id="MobiDB-lite"/>
    </source>
</evidence>
<reference evidence="20" key="2">
    <citation type="submission" date="2015-04" db="EMBL/GenBank/DDBJ databases">
        <title>Complete genome sequence of Salinicoccus halodurans strain H3B36, isolated from the Qaidam basin of China.</title>
        <authorList>
            <person name="Ma Y."/>
            <person name="Jiang K."/>
            <person name="Xue Y."/>
        </authorList>
    </citation>
    <scope>NUCLEOTIDE SEQUENCE [LARGE SCALE GENOMIC DNA]</scope>
    <source>
        <strain evidence="20">H3B36</strain>
    </source>
</reference>
<accession>A0A0F7HLL3</accession>
<dbReference type="FunFam" id="3.90.700.10:FF:000004">
    <property type="entry name" value="Succinate dehydrogenase flavoprotein subunit"/>
    <property type="match status" value="1"/>
</dbReference>
<evidence type="ECO:0000256" key="7">
    <source>
        <dbReference type="ARBA" id="ARBA00022630"/>
    </source>
</evidence>
<dbReference type="NCBIfam" id="TIGR01811">
    <property type="entry name" value="sdhA_Bsu"/>
    <property type="match status" value="1"/>
</dbReference>
<dbReference type="GO" id="GO:0008177">
    <property type="term" value="F:succinate dehydrogenase (quinone) activity"/>
    <property type="evidence" value="ECO:0007669"/>
    <property type="project" value="UniProtKB-EC"/>
</dbReference>
<evidence type="ECO:0000256" key="5">
    <source>
        <dbReference type="ARBA" id="ARBA00022448"/>
    </source>
</evidence>
<keyword evidence="14" id="KW-0175">Coiled coil</keyword>
<dbReference type="Proteomes" id="UP000183090">
    <property type="component" value="Unassembled WGS sequence"/>
</dbReference>
<comment type="cofactor">
    <cofactor evidence="1">
        <name>FAD</name>
        <dbReference type="ChEBI" id="CHEBI:57692"/>
    </cofactor>
</comment>
<dbReference type="PRINTS" id="PR00368">
    <property type="entry name" value="FADPNR"/>
</dbReference>
<evidence type="ECO:0000256" key="9">
    <source>
        <dbReference type="ARBA" id="ARBA00022982"/>
    </source>
</evidence>
<dbReference type="InterPro" id="IPR015939">
    <property type="entry name" value="Fum_Rdtase/Succ_DH_flav-like_C"/>
</dbReference>
<dbReference type="Gene3D" id="3.10.20.820">
    <property type="match status" value="1"/>
</dbReference>
<evidence type="ECO:0000313" key="18">
    <source>
        <dbReference type="EMBL" id="AKG74212.1"/>
    </source>
</evidence>
<feature type="compositionally biased region" description="Basic and acidic residues" evidence="15">
    <location>
        <begin position="574"/>
        <end position="589"/>
    </location>
</feature>
<dbReference type="PANTHER" id="PTHR11632:SF53">
    <property type="entry name" value="SUCCINATE DEHYDROGENASE FLAVOPROTEIN SUBUNIT"/>
    <property type="match status" value="1"/>
</dbReference>
<keyword evidence="6" id="KW-1003">Cell membrane</keyword>
<dbReference type="Pfam" id="PF00890">
    <property type="entry name" value="FAD_binding_2"/>
    <property type="match status" value="1"/>
</dbReference>
<dbReference type="GO" id="GO:0009061">
    <property type="term" value="P:anaerobic respiration"/>
    <property type="evidence" value="ECO:0007669"/>
    <property type="project" value="TreeGrafter"/>
</dbReference>
<dbReference type="InterPro" id="IPR011280">
    <property type="entry name" value="Succ_DH/Fum_Rdt_flav_su"/>
</dbReference>
<protein>
    <recommendedName>
        <fullName evidence="4">succinate dehydrogenase</fullName>
        <ecNumber evidence="4">1.3.5.1</ecNumber>
    </recommendedName>
</protein>
<dbReference type="OrthoDB" id="9806724at2"/>
<dbReference type="KEGG" id="shv:AAT16_08185"/>
<dbReference type="Proteomes" id="UP000034029">
    <property type="component" value="Chromosome"/>
</dbReference>
<dbReference type="SUPFAM" id="SSF51905">
    <property type="entry name" value="FAD/NAD(P)-binding domain"/>
    <property type="match status" value="1"/>
</dbReference>
<name>A0A0F7HLL3_9STAP</name>
<dbReference type="Pfam" id="PF02910">
    <property type="entry name" value="Succ_DH_flav_C"/>
    <property type="match status" value="1"/>
</dbReference>
<keyword evidence="10" id="KW-0560">Oxidoreductase</keyword>
<evidence type="ECO:0000256" key="10">
    <source>
        <dbReference type="ARBA" id="ARBA00023002"/>
    </source>
</evidence>
<keyword evidence="9" id="KW-0249">Electron transport</keyword>
<dbReference type="EC" id="1.3.5.1" evidence="4"/>
<evidence type="ECO:0000259" key="16">
    <source>
        <dbReference type="Pfam" id="PF00890"/>
    </source>
</evidence>
<evidence type="ECO:0000313" key="21">
    <source>
        <dbReference type="Proteomes" id="UP000183090"/>
    </source>
</evidence>
<evidence type="ECO:0000256" key="8">
    <source>
        <dbReference type="ARBA" id="ARBA00022827"/>
    </source>
</evidence>
<dbReference type="GO" id="GO:0033765">
    <property type="term" value="F:steroid dehydrogenase activity, acting on the CH-CH group of donors"/>
    <property type="evidence" value="ECO:0007669"/>
    <property type="project" value="UniProtKB-ARBA"/>
</dbReference>
<evidence type="ECO:0000256" key="3">
    <source>
        <dbReference type="ARBA" id="ARBA00008040"/>
    </source>
</evidence>
<dbReference type="Gene3D" id="3.50.50.60">
    <property type="entry name" value="FAD/NAD(P)-binding domain"/>
    <property type="match status" value="1"/>
</dbReference>
<dbReference type="EMBL" id="FOTB01000006">
    <property type="protein sequence ID" value="SFK93105.1"/>
    <property type="molecule type" value="Genomic_DNA"/>
</dbReference>
<organism evidence="19 21">
    <name type="scientific">Salinicoccus halodurans</name>
    <dbReference type="NCBI Taxonomy" id="407035"/>
    <lineage>
        <taxon>Bacteria</taxon>
        <taxon>Bacillati</taxon>
        <taxon>Bacillota</taxon>
        <taxon>Bacilli</taxon>
        <taxon>Bacillales</taxon>
        <taxon>Staphylococcaceae</taxon>
        <taxon>Salinicoccus</taxon>
    </lineage>
</organism>
<dbReference type="NCBIfam" id="NF006392">
    <property type="entry name" value="PRK08641.1"/>
    <property type="match status" value="1"/>
</dbReference>
<dbReference type="InterPro" id="IPR003953">
    <property type="entry name" value="FAD-dep_OxRdtase_2_FAD-bd"/>
</dbReference>
<evidence type="ECO:0000256" key="13">
    <source>
        <dbReference type="PIRSR" id="PIRSR000171-1"/>
    </source>
</evidence>
<evidence type="ECO:0000313" key="19">
    <source>
        <dbReference type="EMBL" id="SFK93105.1"/>
    </source>
</evidence>
<feature type="region of interest" description="Disordered" evidence="15">
    <location>
        <begin position="570"/>
        <end position="589"/>
    </location>
</feature>
<proteinExistence type="inferred from homology"/>
<keyword evidence="5" id="KW-0813">Transport</keyword>
<feature type="domain" description="Fumarate reductase/succinate dehydrogenase flavoprotein-like C-terminal" evidence="17">
    <location>
        <begin position="452"/>
        <end position="579"/>
    </location>
</feature>
<dbReference type="GO" id="GO:0009055">
    <property type="term" value="F:electron transfer activity"/>
    <property type="evidence" value="ECO:0007669"/>
    <property type="project" value="TreeGrafter"/>
</dbReference>
<dbReference type="FunFam" id="3.50.50.60:FF:000009">
    <property type="entry name" value="Succinate dehydrogenase flavoprotein subunit"/>
    <property type="match status" value="1"/>
</dbReference>
<reference evidence="19 21" key="3">
    <citation type="submission" date="2016-10" db="EMBL/GenBank/DDBJ databases">
        <authorList>
            <person name="Varghese N."/>
            <person name="Submissions S."/>
        </authorList>
    </citation>
    <scope>NUCLEOTIDE SEQUENCE [LARGE SCALE GENOMIC DNA]</scope>
    <source>
        <strain evidence="19 21">CGMCC 1.6501</strain>
    </source>
</reference>
<dbReference type="PIRSF" id="PIRSF000171">
    <property type="entry name" value="SDHA_APRA_LASPO"/>
    <property type="match status" value="1"/>
</dbReference>
<comment type="similarity">
    <text evidence="3">Belongs to the FAD-dependent oxidoreductase 2 family. FRD/SDH subfamily.</text>
</comment>
<evidence type="ECO:0000313" key="20">
    <source>
        <dbReference type="Proteomes" id="UP000034029"/>
    </source>
</evidence>
<dbReference type="RefSeq" id="WP_046790394.1">
    <property type="nucleotide sequence ID" value="NZ_CP011366.1"/>
</dbReference>
<keyword evidence="11" id="KW-0472">Membrane</keyword>
<dbReference type="InterPro" id="IPR037099">
    <property type="entry name" value="Fum_R/Succ_DH_flav-like_C_sf"/>
</dbReference>
<dbReference type="PRINTS" id="PR00411">
    <property type="entry name" value="PNDRDTASEI"/>
</dbReference>
<dbReference type="PROSITE" id="PS00504">
    <property type="entry name" value="FRD_SDH_FAD_BINDING"/>
    <property type="match status" value="1"/>
</dbReference>
<dbReference type="PANTHER" id="PTHR11632">
    <property type="entry name" value="SUCCINATE DEHYDROGENASE 2 FLAVOPROTEIN SUBUNIT"/>
    <property type="match status" value="1"/>
</dbReference>
<feature type="domain" description="FAD-dependent oxidoreductase 2 FAD-binding" evidence="16">
    <location>
        <begin position="6"/>
        <end position="392"/>
    </location>
</feature>
<dbReference type="Gene3D" id="1.20.58.100">
    <property type="entry name" value="Fumarate reductase/succinate dehydrogenase flavoprotein-like, C-terminal domain"/>
    <property type="match status" value="1"/>
</dbReference>
<evidence type="ECO:0000256" key="14">
    <source>
        <dbReference type="SAM" id="Coils"/>
    </source>
</evidence>
<dbReference type="InterPro" id="IPR003952">
    <property type="entry name" value="FRD_SDH_FAD_BS"/>
</dbReference>
<gene>
    <name evidence="18" type="primary">sdhA</name>
    <name evidence="18" type="ORF">AAT16_08185</name>
    <name evidence="19" type="ORF">SAMN05216235_2531</name>
</gene>
<sequence length="589" mass="65436">MANDKIIVVGGGLAGLMATIKAAERGAEVDLFSIVPVKRSHSVCAQGGINGAVNTKGEGDSPAIHFDDTVYGGDFLANQPPVKAMTEAAPKIIHLLDRMGVMFNRTAEGLLDFRRFGGTLHHRTAFAGATTGQQLLYALDEQVRSYEVDGLVNKYEGWEFLGAVIDDEGRARGITAQEITSSEIRTFKSDAVIMATGGPGIIFGKSTNSMINTGSAASVVYQQGAVYANGEFIQIHPTAIPGDDKLRLMSESARGEGGRIWTYKDGKPWYFLEEKYPDYGNLVPRDVATREIFDVCVNQKLGINGENMVYLDLSHKDPHELDVKLGGIIEIYEKFTGDDPRKVPMKIFPAVHYSMGGLWVDYDQMTSVPGLFAAGECDYSQHGGNRLGANSLLSAIYGGHVAGPNAIEYVKSLDKSFEDIDDSIYEKHEQAEQEKFDNILSMDGEENAYVIHKELGEVMTDNVTVVRHNDKLLEADKKIVELMERYKRININDTKKWSNQAAFFTRQLWNMLVLARVITIGAYNRNESRGAHYKPEFPERNDEEWLKTTMAHFEGADQPPRFDYQDVDVSLIPPRERDYSKKSEGSAKK</sequence>
<dbReference type="Gene3D" id="3.90.700.10">
    <property type="entry name" value="Succinate dehydrogenase/fumarate reductase flavoprotein, catalytic domain"/>
    <property type="match status" value="1"/>
</dbReference>
<dbReference type="GO" id="GO:0050660">
    <property type="term" value="F:flavin adenine dinucleotide binding"/>
    <property type="evidence" value="ECO:0007669"/>
    <property type="project" value="TreeGrafter"/>
</dbReference>
<reference evidence="18 20" key="1">
    <citation type="journal article" date="2015" name="Int. J. Syst. Evol. Microbiol.">
        <title>Complete genome sequence of Salinicoccus halodurans H3B36, isolated from the Qaidam Basin in China.</title>
        <authorList>
            <person name="Jiang K."/>
            <person name="Xue Y."/>
            <person name="Ma Y."/>
        </authorList>
    </citation>
    <scope>NUCLEOTIDE SEQUENCE [LARGE SCALE GENOMIC DNA]</scope>
    <source>
        <strain evidence="18 20">H3B36</strain>
    </source>
</reference>
<dbReference type="EMBL" id="CP011366">
    <property type="protein sequence ID" value="AKG74212.1"/>
    <property type="molecule type" value="Genomic_DNA"/>
</dbReference>
<dbReference type="SUPFAM" id="SSF46977">
    <property type="entry name" value="Succinate dehydrogenase/fumarate reductase flavoprotein C-terminal domain"/>
    <property type="match status" value="1"/>
</dbReference>
<evidence type="ECO:0000256" key="4">
    <source>
        <dbReference type="ARBA" id="ARBA00012792"/>
    </source>
</evidence>
<dbReference type="InterPro" id="IPR027477">
    <property type="entry name" value="Succ_DH/fumarate_Rdtase_cat_sf"/>
</dbReference>
<evidence type="ECO:0000256" key="6">
    <source>
        <dbReference type="ARBA" id="ARBA00022475"/>
    </source>
</evidence>
<keyword evidence="8" id="KW-0274">FAD</keyword>
<keyword evidence="7" id="KW-0285">Flavoprotein</keyword>
<comment type="catalytic activity">
    <reaction evidence="12">
        <text>a quinone + succinate = fumarate + a quinol</text>
        <dbReference type="Rhea" id="RHEA:40523"/>
        <dbReference type="ChEBI" id="CHEBI:24646"/>
        <dbReference type="ChEBI" id="CHEBI:29806"/>
        <dbReference type="ChEBI" id="CHEBI:30031"/>
        <dbReference type="ChEBI" id="CHEBI:132124"/>
        <dbReference type="EC" id="1.3.5.1"/>
    </reaction>
</comment>
<dbReference type="FunFam" id="1.20.58.100:FF:000004">
    <property type="entry name" value="Succinate dehydrogenase flavoprotein subunit"/>
    <property type="match status" value="1"/>
</dbReference>
<evidence type="ECO:0000256" key="11">
    <source>
        <dbReference type="ARBA" id="ARBA00023136"/>
    </source>
</evidence>
<dbReference type="GO" id="GO:0005886">
    <property type="term" value="C:plasma membrane"/>
    <property type="evidence" value="ECO:0007669"/>
    <property type="project" value="UniProtKB-SubCell"/>
</dbReference>
<dbReference type="InterPro" id="IPR036188">
    <property type="entry name" value="FAD/NAD-bd_sf"/>
</dbReference>
<feature type="active site" description="Proton acceptor" evidence="13">
    <location>
        <position position="285"/>
    </location>
</feature>
<comment type="subcellular location">
    <subcellularLocation>
        <location evidence="2">Cell membrane</location>
        <topology evidence="2">Peripheral membrane protein</topology>
        <orientation evidence="2">Cytoplasmic side</orientation>
    </subcellularLocation>
</comment>
<dbReference type="InterPro" id="IPR030664">
    <property type="entry name" value="SdhA/FrdA/AprA"/>
</dbReference>
<evidence type="ECO:0000256" key="12">
    <source>
        <dbReference type="ARBA" id="ARBA00049220"/>
    </source>
</evidence>
<dbReference type="SUPFAM" id="SSF56425">
    <property type="entry name" value="Succinate dehydrogenase/fumarate reductase flavoprotein, catalytic domain"/>
    <property type="match status" value="1"/>
</dbReference>
<dbReference type="AlphaFoldDB" id="A0A0F7HLL3"/>
<evidence type="ECO:0000256" key="1">
    <source>
        <dbReference type="ARBA" id="ARBA00001974"/>
    </source>
</evidence>
<keyword evidence="20" id="KW-1185">Reference proteome</keyword>